<dbReference type="Pfam" id="PF09663">
    <property type="entry name" value="Amido_AtzD_TrzD"/>
    <property type="match status" value="1"/>
</dbReference>
<dbReference type="InterPro" id="IPR043007">
    <property type="entry name" value="AtzD/Barbiturase_RUC"/>
</dbReference>
<dbReference type="EMBL" id="JQGC01000001">
    <property type="protein sequence ID" value="KFL32938.1"/>
    <property type="molecule type" value="Genomic_DNA"/>
</dbReference>
<evidence type="ECO:0008006" key="6">
    <source>
        <dbReference type="Google" id="ProtNLM"/>
    </source>
</evidence>
<evidence type="ECO:0000313" key="4">
    <source>
        <dbReference type="EMBL" id="KFL32938.1"/>
    </source>
</evidence>
<name>A0A087M7T5_9HYPH</name>
<evidence type="ECO:0000313" key="5">
    <source>
        <dbReference type="Proteomes" id="UP000028981"/>
    </source>
</evidence>
<comment type="similarity">
    <text evidence="1">Belongs to the cyclic amide hydrolase (CyAH) family.</text>
</comment>
<proteinExistence type="inferred from homology"/>
<dbReference type="OrthoDB" id="569708at2"/>
<evidence type="ECO:0000256" key="1">
    <source>
        <dbReference type="ARBA" id="ARBA00010947"/>
    </source>
</evidence>
<dbReference type="STRING" id="46914.JP75_02060"/>
<dbReference type="AlphaFoldDB" id="A0A087M7T5"/>
<dbReference type="RefSeq" id="WP_035078314.1">
    <property type="nucleotide sequence ID" value="NZ_JQGC01000001.1"/>
</dbReference>
<sequence length="356" mass="37123">MPVHVLSYDTAHPGDTRHLEAALGRFAPESVRRLALLVKTEGNASVNDFSREYGMLSARQAITRFGGSNLAEGATMLFSTGCEGVISPFGYAFIDVDDGTTTPSGGEKGLVFGGACSRKVAAEEIGTLAHALLVADTVRQGMKDLAIGPDDVQLIIVKTPLLGESRADPAAARITSAFSKAVGALGAALALGEIAPEHVVPEAFDRDHSLFGRRAMVFSSSEGGNVEVLIFANRAGAASDWIIHTGGFSDLLDASGIRRTLEEAGCRLDADGTLADADTLGAAFIKAGIASNGRVRQYRTTIRTSDLDMDKHVRASMSGLAGSILGTCRMFISANTVHQAPEGAGLCAFIVRKAGA</sequence>
<dbReference type="Proteomes" id="UP000028981">
    <property type="component" value="Unassembled WGS sequence"/>
</dbReference>
<reference evidence="4 5" key="1">
    <citation type="submission" date="2014-08" db="EMBL/GenBank/DDBJ databases">
        <authorList>
            <person name="Hassan Y.I."/>
            <person name="Lepp D."/>
            <person name="Zhou T."/>
        </authorList>
    </citation>
    <scope>NUCLEOTIDE SEQUENCE [LARGE SCALE GENOMIC DNA]</scope>
    <source>
        <strain evidence="4 5">IFO13584</strain>
    </source>
</reference>
<comment type="subunit">
    <text evidence="2">Homotetramer.</text>
</comment>
<dbReference type="Gene3D" id="3.30.1330.160">
    <property type="entry name" value="Cyanuric acid hydrolase/Barbituras, RU C"/>
    <property type="match status" value="1"/>
</dbReference>
<dbReference type="Gene3D" id="3.30.1330.170">
    <property type="entry name" value="Cyanuric acid hydrolase/Barbiturase, RU A"/>
    <property type="match status" value="1"/>
</dbReference>
<comment type="caution">
    <text evidence="4">The sequence shown here is derived from an EMBL/GenBank/DDBJ whole genome shotgun (WGS) entry which is preliminary data.</text>
</comment>
<accession>A0A087M7T5</accession>
<organism evidence="4 5">
    <name type="scientific">Devosia riboflavina</name>
    <dbReference type="NCBI Taxonomy" id="46914"/>
    <lineage>
        <taxon>Bacteria</taxon>
        <taxon>Pseudomonadati</taxon>
        <taxon>Pseudomonadota</taxon>
        <taxon>Alphaproteobacteria</taxon>
        <taxon>Hyphomicrobiales</taxon>
        <taxon>Devosiaceae</taxon>
        <taxon>Devosia</taxon>
    </lineage>
</organism>
<evidence type="ECO:0000256" key="3">
    <source>
        <dbReference type="ARBA" id="ARBA00022801"/>
    </source>
</evidence>
<gene>
    <name evidence="4" type="ORF">JP75_02060</name>
</gene>
<dbReference type="InterPro" id="IPR043006">
    <property type="entry name" value="AtzD/Barbiturase_RUB"/>
</dbReference>
<keyword evidence="3" id="KW-0378">Hydrolase</keyword>
<dbReference type="InterPro" id="IPR043008">
    <property type="entry name" value="AtzD/Barbiturase_RUA"/>
</dbReference>
<protein>
    <recommendedName>
        <fullName evidence="6">Cyclic amide hydrolase</fullName>
    </recommendedName>
</protein>
<dbReference type="Gene3D" id="3.30.1330.180">
    <property type="entry name" value="Cyanuric acid hydrolase/Barbiturase, RU B"/>
    <property type="match status" value="1"/>
</dbReference>
<keyword evidence="5" id="KW-1185">Reference proteome</keyword>
<dbReference type="InterPro" id="IPR014086">
    <property type="entry name" value="AtzD/Barbiturase"/>
</dbReference>
<evidence type="ECO:0000256" key="2">
    <source>
        <dbReference type="ARBA" id="ARBA00011881"/>
    </source>
</evidence>
<dbReference type="NCBIfam" id="TIGR02714">
    <property type="entry name" value="amido_AtzD_TrzD"/>
    <property type="match status" value="1"/>
</dbReference>
<dbReference type="GO" id="GO:0016812">
    <property type="term" value="F:hydrolase activity, acting on carbon-nitrogen (but not peptide) bonds, in cyclic amides"/>
    <property type="evidence" value="ECO:0007669"/>
    <property type="project" value="InterPro"/>
</dbReference>